<proteinExistence type="predicted"/>
<organism evidence="1 2">
    <name type="scientific">Coregonus suidteri</name>
    <dbReference type="NCBI Taxonomy" id="861788"/>
    <lineage>
        <taxon>Eukaryota</taxon>
        <taxon>Metazoa</taxon>
        <taxon>Chordata</taxon>
        <taxon>Craniata</taxon>
        <taxon>Vertebrata</taxon>
        <taxon>Euteleostomi</taxon>
        <taxon>Actinopterygii</taxon>
        <taxon>Neopterygii</taxon>
        <taxon>Teleostei</taxon>
        <taxon>Protacanthopterygii</taxon>
        <taxon>Salmoniformes</taxon>
        <taxon>Salmonidae</taxon>
        <taxon>Coregoninae</taxon>
        <taxon>Coregonus</taxon>
    </lineage>
</organism>
<dbReference type="AlphaFoldDB" id="A0AAN8QGK0"/>
<reference evidence="1 2" key="1">
    <citation type="submission" date="2021-04" db="EMBL/GenBank/DDBJ databases">
        <authorList>
            <person name="De Guttry C."/>
            <person name="Zahm M."/>
            <person name="Klopp C."/>
            <person name="Cabau C."/>
            <person name="Louis A."/>
            <person name="Berthelot C."/>
            <person name="Parey E."/>
            <person name="Roest Crollius H."/>
            <person name="Montfort J."/>
            <person name="Robinson-Rechavi M."/>
            <person name="Bucao C."/>
            <person name="Bouchez O."/>
            <person name="Gislard M."/>
            <person name="Lluch J."/>
            <person name="Milhes M."/>
            <person name="Lampietro C."/>
            <person name="Lopez Roques C."/>
            <person name="Donnadieu C."/>
            <person name="Braasch I."/>
            <person name="Desvignes T."/>
            <person name="Postlethwait J."/>
            <person name="Bobe J."/>
            <person name="Wedekind C."/>
            <person name="Guiguen Y."/>
        </authorList>
    </citation>
    <scope>NUCLEOTIDE SEQUENCE [LARGE SCALE GENOMIC DNA]</scope>
    <source>
        <strain evidence="1">Cs_M1</strain>
        <tissue evidence="1">Blood</tissue>
    </source>
</reference>
<accession>A0AAN8QGK0</accession>
<keyword evidence="2" id="KW-1185">Reference proteome</keyword>
<gene>
    <name evidence="1" type="ORF">J4Q44_G00237640</name>
</gene>
<dbReference type="Proteomes" id="UP001356427">
    <property type="component" value="Unassembled WGS sequence"/>
</dbReference>
<evidence type="ECO:0000313" key="1">
    <source>
        <dbReference type="EMBL" id="KAK6304984.1"/>
    </source>
</evidence>
<evidence type="ECO:0000313" key="2">
    <source>
        <dbReference type="Proteomes" id="UP001356427"/>
    </source>
</evidence>
<dbReference type="EMBL" id="JAGTTL010000022">
    <property type="protein sequence ID" value="KAK6304984.1"/>
    <property type="molecule type" value="Genomic_DNA"/>
</dbReference>
<sequence>MDTIQWISKRYTDEEAYKGMLISIGMLCRSHVPSSSLTSSMKMSSASTLWTMYVYETVIKTMFFIHIYHKNQGMNSVVCMFC</sequence>
<name>A0AAN8QGK0_9TELE</name>
<comment type="caution">
    <text evidence="1">The sequence shown here is derived from an EMBL/GenBank/DDBJ whole genome shotgun (WGS) entry which is preliminary data.</text>
</comment>
<protein>
    <submittedName>
        <fullName evidence="1">Uncharacterized protein</fullName>
    </submittedName>
</protein>